<dbReference type="SUPFAM" id="SSF46785">
    <property type="entry name" value="Winged helix' DNA-binding domain"/>
    <property type="match status" value="1"/>
</dbReference>
<name>A0A1M4YQJ3_9BURK</name>
<dbReference type="OrthoDB" id="8839922at2"/>
<keyword evidence="7" id="KW-1185">Reference proteome</keyword>
<evidence type="ECO:0000256" key="4">
    <source>
        <dbReference type="ARBA" id="ARBA00023163"/>
    </source>
</evidence>
<dbReference type="GO" id="GO:0003677">
    <property type="term" value="F:DNA binding"/>
    <property type="evidence" value="ECO:0007669"/>
    <property type="project" value="UniProtKB-KW"/>
</dbReference>
<protein>
    <submittedName>
        <fullName evidence="6">DNA-binding transcriptional regulator, LysR family</fullName>
    </submittedName>
</protein>
<reference evidence="6 7" key="1">
    <citation type="submission" date="2016-11" db="EMBL/GenBank/DDBJ databases">
        <authorList>
            <person name="Jaros S."/>
            <person name="Januszkiewicz K."/>
            <person name="Wedrychowicz H."/>
        </authorList>
    </citation>
    <scope>NUCLEOTIDE SEQUENCE [LARGE SCALE GENOMIC DNA]</scope>
    <source>
        <strain evidence="6 7">DSM 16112</strain>
    </source>
</reference>
<dbReference type="SUPFAM" id="SSF53850">
    <property type="entry name" value="Periplasmic binding protein-like II"/>
    <property type="match status" value="1"/>
</dbReference>
<dbReference type="Proteomes" id="UP000184327">
    <property type="component" value="Unassembled WGS sequence"/>
</dbReference>
<dbReference type="Gene3D" id="3.40.190.10">
    <property type="entry name" value="Periplasmic binding protein-like II"/>
    <property type="match status" value="2"/>
</dbReference>
<dbReference type="InterPro" id="IPR050950">
    <property type="entry name" value="HTH-type_LysR_regulators"/>
</dbReference>
<evidence type="ECO:0000313" key="6">
    <source>
        <dbReference type="EMBL" id="SHF07606.1"/>
    </source>
</evidence>
<accession>A0A1M4YQJ3</accession>
<dbReference type="InterPro" id="IPR005119">
    <property type="entry name" value="LysR_subst-bd"/>
</dbReference>
<evidence type="ECO:0000256" key="3">
    <source>
        <dbReference type="ARBA" id="ARBA00023125"/>
    </source>
</evidence>
<dbReference type="Gene3D" id="1.10.10.10">
    <property type="entry name" value="Winged helix-like DNA-binding domain superfamily/Winged helix DNA-binding domain"/>
    <property type="match status" value="1"/>
</dbReference>
<evidence type="ECO:0000256" key="1">
    <source>
        <dbReference type="ARBA" id="ARBA00009437"/>
    </source>
</evidence>
<keyword evidence="3 6" id="KW-0238">DNA-binding</keyword>
<comment type="similarity">
    <text evidence="1">Belongs to the LysR transcriptional regulatory family.</text>
</comment>
<dbReference type="Pfam" id="PF03466">
    <property type="entry name" value="LysR_substrate"/>
    <property type="match status" value="1"/>
</dbReference>
<dbReference type="STRING" id="1122156.SAMN02745117_01290"/>
<dbReference type="InterPro" id="IPR036390">
    <property type="entry name" value="WH_DNA-bd_sf"/>
</dbReference>
<dbReference type="InterPro" id="IPR000847">
    <property type="entry name" value="LysR_HTH_N"/>
</dbReference>
<proteinExistence type="inferred from homology"/>
<gene>
    <name evidence="6" type="ORF">SAMN02745117_01290</name>
</gene>
<dbReference type="PANTHER" id="PTHR30419:SF8">
    <property type="entry name" value="NITROGEN ASSIMILATION TRANSCRIPTIONAL ACTIVATOR-RELATED"/>
    <property type="match status" value="1"/>
</dbReference>
<evidence type="ECO:0000259" key="5">
    <source>
        <dbReference type="PROSITE" id="PS50931"/>
    </source>
</evidence>
<evidence type="ECO:0000313" key="7">
    <source>
        <dbReference type="Proteomes" id="UP000184327"/>
    </source>
</evidence>
<dbReference type="InterPro" id="IPR036388">
    <property type="entry name" value="WH-like_DNA-bd_sf"/>
</dbReference>
<keyword evidence="2" id="KW-0805">Transcription regulation</keyword>
<organism evidence="6 7">
    <name type="scientific">Lampropedia hyalina DSM 16112</name>
    <dbReference type="NCBI Taxonomy" id="1122156"/>
    <lineage>
        <taxon>Bacteria</taxon>
        <taxon>Pseudomonadati</taxon>
        <taxon>Pseudomonadota</taxon>
        <taxon>Betaproteobacteria</taxon>
        <taxon>Burkholderiales</taxon>
        <taxon>Comamonadaceae</taxon>
        <taxon>Lampropedia</taxon>
    </lineage>
</organism>
<sequence>MLPFTRFSRYFIELARQGSLRKAAEVLHVSASAIDRQLLLAEEELGMALFERLPSGLRLTSAGELLLHDLRRWHKDYARTLERLGELQGLRRGHVSLALIGALSSGPVARTIARIGTDYPGLNFSLRFQENREIVALVGAAEVDFGLMLATDAVQGVELRPLLRIPLGVAMLPAHPLAQEAQLAFGKTMGHRHIVAAAPLMIHPQVASLYAQHQLPAQQAIECNDVRMICSLVREGAGIAVLSYLDVADEVARGQLVFVPLNPRQVRPVQLSLCVAPQRQLSRAAQWAMAEMTQAFQGLELP</sequence>
<dbReference type="RefSeq" id="WP_073355877.1">
    <property type="nucleotide sequence ID" value="NZ_FQUZ01000012.1"/>
</dbReference>
<dbReference type="PROSITE" id="PS50931">
    <property type="entry name" value="HTH_LYSR"/>
    <property type="match status" value="1"/>
</dbReference>
<dbReference type="AlphaFoldDB" id="A0A1M4YQJ3"/>
<evidence type="ECO:0000256" key="2">
    <source>
        <dbReference type="ARBA" id="ARBA00023015"/>
    </source>
</evidence>
<dbReference type="PANTHER" id="PTHR30419">
    <property type="entry name" value="HTH-TYPE TRANSCRIPTIONAL REGULATOR YBHD"/>
    <property type="match status" value="1"/>
</dbReference>
<feature type="domain" description="HTH lysR-type" evidence="5">
    <location>
        <begin position="9"/>
        <end position="60"/>
    </location>
</feature>
<dbReference type="GO" id="GO:0003700">
    <property type="term" value="F:DNA-binding transcription factor activity"/>
    <property type="evidence" value="ECO:0007669"/>
    <property type="project" value="InterPro"/>
</dbReference>
<dbReference type="GO" id="GO:0005829">
    <property type="term" value="C:cytosol"/>
    <property type="evidence" value="ECO:0007669"/>
    <property type="project" value="TreeGrafter"/>
</dbReference>
<dbReference type="EMBL" id="FQUZ01000012">
    <property type="protein sequence ID" value="SHF07606.1"/>
    <property type="molecule type" value="Genomic_DNA"/>
</dbReference>
<dbReference type="Pfam" id="PF00126">
    <property type="entry name" value="HTH_1"/>
    <property type="match status" value="1"/>
</dbReference>
<keyword evidence="4" id="KW-0804">Transcription</keyword>